<dbReference type="PANTHER" id="PTHR34773:SF1">
    <property type="entry name" value="FLAGELLAR SECRETION CHAPERONE FLIS"/>
    <property type="match status" value="1"/>
</dbReference>
<evidence type="ECO:0000256" key="1">
    <source>
        <dbReference type="ARBA" id="ARBA00004514"/>
    </source>
</evidence>
<dbReference type="SUPFAM" id="SSF101116">
    <property type="entry name" value="Flagellar export chaperone FliS"/>
    <property type="match status" value="1"/>
</dbReference>
<organism evidence="6 7">
    <name type="scientific">Biomaibacter acetigenes</name>
    <dbReference type="NCBI Taxonomy" id="2316383"/>
    <lineage>
        <taxon>Bacteria</taxon>
        <taxon>Bacillati</taxon>
        <taxon>Bacillota</taxon>
        <taxon>Clostridia</taxon>
        <taxon>Thermosediminibacterales</taxon>
        <taxon>Tepidanaerobacteraceae</taxon>
        <taxon>Biomaibacter</taxon>
    </lineage>
</organism>
<dbReference type="InterPro" id="IPR003713">
    <property type="entry name" value="FliS"/>
</dbReference>
<dbReference type="NCBIfam" id="TIGR00208">
    <property type="entry name" value="fliS"/>
    <property type="match status" value="1"/>
</dbReference>
<dbReference type="GO" id="GO:0005829">
    <property type="term" value="C:cytosol"/>
    <property type="evidence" value="ECO:0007669"/>
    <property type="project" value="UniProtKB-SubCell"/>
</dbReference>
<dbReference type="AlphaFoldDB" id="A0A3G2R3M4"/>
<proteinExistence type="inferred from homology"/>
<dbReference type="RefSeq" id="WP_122014238.1">
    <property type="nucleotide sequence ID" value="NZ_CP033169.1"/>
</dbReference>
<keyword evidence="5" id="KW-0143">Chaperone</keyword>
<comment type="subcellular location">
    <subcellularLocation>
        <location evidence="1">Cytoplasm</location>
        <location evidence="1">Cytosol</location>
    </subcellularLocation>
</comment>
<dbReference type="Gene3D" id="1.20.120.340">
    <property type="entry name" value="Flagellar protein FliS"/>
    <property type="match status" value="1"/>
</dbReference>
<evidence type="ECO:0000256" key="3">
    <source>
        <dbReference type="ARBA" id="ARBA00022490"/>
    </source>
</evidence>
<keyword evidence="6" id="KW-0969">Cilium</keyword>
<name>A0A3G2R3M4_9FIRM</name>
<dbReference type="KEGG" id="bacg:D2962_04340"/>
<dbReference type="InterPro" id="IPR036584">
    <property type="entry name" value="FliS_sf"/>
</dbReference>
<evidence type="ECO:0000256" key="4">
    <source>
        <dbReference type="ARBA" id="ARBA00022795"/>
    </source>
</evidence>
<dbReference type="PANTHER" id="PTHR34773">
    <property type="entry name" value="FLAGELLAR SECRETION CHAPERONE FLIS"/>
    <property type="match status" value="1"/>
</dbReference>
<evidence type="ECO:0000256" key="2">
    <source>
        <dbReference type="ARBA" id="ARBA00008787"/>
    </source>
</evidence>
<sequence>MINAYQQYQQNSILLASPQKLLIMLYDGAIRFIKAARKAMEEKDFEQANYNLVRAQDIFSELNCNLDMDIDISKNLRSLYNFINDKLIQSNIKKSVEILDEIEPMVEDLRNTWYEASKKVKVPQQ</sequence>
<keyword evidence="4" id="KW-1005">Bacterial flagellum biogenesis</keyword>
<reference evidence="6 7" key="1">
    <citation type="submission" date="2018-10" db="EMBL/GenBank/DDBJ databases">
        <authorList>
            <person name="Zhang X."/>
        </authorList>
    </citation>
    <scope>NUCLEOTIDE SEQUENCE [LARGE SCALE GENOMIC DNA]</scope>
    <source>
        <strain evidence="6 7">SK-G1</strain>
    </source>
</reference>
<evidence type="ECO:0000313" key="6">
    <source>
        <dbReference type="EMBL" id="AYO29935.1"/>
    </source>
</evidence>
<dbReference type="Proteomes" id="UP000280960">
    <property type="component" value="Chromosome"/>
</dbReference>
<comment type="similarity">
    <text evidence="2">Belongs to the FliS family.</text>
</comment>
<dbReference type="CDD" id="cd16098">
    <property type="entry name" value="FliS"/>
    <property type="match status" value="1"/>
</dbReference>
<dbReference type="Pfam" id="PF02561">
    <property type="entry name" value="FliS"/>
    <property type="match status" value="1"/>
</dbReference>
<evidence type="ECO:0000313" key="7">
    <source>
        <dbReference type="Proteomes" id="UP000280960"/>
    </source>
</evidence>
<keyword evidence="3" id="KW-0963">Cytoplasm</keyword>
<accession>A0A3G2R3M4</accession>
<dbReference type="GO" id="GO:0044780">
    <property type="term" value="P:bacterial-type flagellum assembly"/>
    <property type="evidence" value="ECO:0007669"/>
    <property type="project" value="InterPro"/>
</dbReference>
<keyword evidence="6" id="KW-0282">Flagellum</keyword>
<keyword evidence="6" id="KW-0966">Cell projection</keyword>
<gene>
    <name evidence="6" type="primary">fliS</name>
    <name evidence="6" type="ORF">D2962_04340</name>
</gene>
<dbReference type="PIRSF" id="PIRSF039090">
    <property type="entry name" value="Flis"/>
    <property type="match status" value="1"/>
</dbReference>
<protein>
    <submittedName>
        <fullName evidence="6">Flagellar export chaperone FliS</fullName>
    </submittedName>
</protein>
<dbReference type="GO" id="GO:0071973">
    <property type="term" value="P:bacterial-type flagellum-dependent cell motility"/>
    <property type="evidence" value="ECO:0007669"/>
    <property type="project" value="TreeGrafter"/>
</dbReference>
<keyword evidence="7" id="KW-1185">Reference proteome</keyword>
<dbReference type="EMBL" id="CP033169">
    <property type="protein sequence ID" value="AYO29935.1"/>
    <property type="molecule type" value="Genomic_DNA"/>
</dbReference>
<evidence type="ECO:0000256" key="5">
    <source>
        <dbReference type="ARBA" id="ARBA00023186"/>
    </source>
</evidence>